<evidence type="ECO:0000313" key="3">
    <source>
        <dbReference type="Proteomes" id="UP001217089"/>
    </source>
</evidence>
<dbReference type="EMBL" id="JARBDR010000337">
    <property type="protein sequence ID" value="KAJ8314898.1"/>
    <property type="molecule type" value="Genomic_DNA"/>
</dbReference>
<dbReference type="InterPro" id="IPR027417">
    <property type="entry name" value="P-loop_NTPase"/>
</dbReference>
<sequence>MQIENKVDDHEVECDPRFRLFIHTAAEPHQVPTSLAAYTSVIYFQQSRYCIEEELLDRFLAKEKARIEDDRTALRQLKKNYKWSHKIHYRLVIAKNIIH</sequence>
<dbReference type="Gene3D" id="3.40.50.300">
    <property type="entry name" value="P-loop containing nucleotide triphosphate hydrolases"/>
    <property type="match status" value="1"/>
</dbReference>
<evidence type="ECO:0000259" key="1">
    <source>
        <dbReference type="Pfam" id="PF12781"/>
    </source>
</evidence>
<feature type="domain" description="Dynein heavy chain ATP-binding dynein motor region" evidence="1">
    <location>
        <begin position="6"/>
        <end position="83"/>
    </location>
</feature>
<gene>
    <name evidence="2" type="ORF">KUTeg_007048</name>
</gene>
<keyword evidence="3" id="KW-1185">Reference proteome</keyword>
<comment type="caution">
    <text evidence="2">The sequence shown here is derived from an EMBL/GenBank/DDBJ whole genome shotgun (WGS) entry which is preliminary data.</text>
</comment>
<accession>A0ABQ9FC43</accession>
<proteinExistence type="predicted"/>
<dbReference type="Pfam" id="PF12781">
    <property type="entry name" value="AAA_9"/>
    <property type="match status" value="1"/>
</dbReference>
<dbReference type="PANTHER" id="PTHR46961">
    <property type="entry name" value="DYNEIN HEAVY CHAIN 1, AXONEMAL-LIKE PROTEIN"/>
    <property type="match status" value="1"/>
</dbReference>
<dbReference type="PANTHER" id="PTHR46961:SF15">
    <property type="entry name" value="AAA+ ATPASE DOMAIN-CONTAINING PROTEIN"/>
    <property type="match status" value="1"/>
</dbReference>
<evidence type="ECO:0000313" key="2">
    <source>
        <dbReference type="EMBL" id="KAJ8314898.1"/>
    </source>
</evidence>
<name>A0ABQ9FC43_TEGGR</name>
<dbReference type="InterPro" id="IPR026983">
    <property type="entry name" value="DHC"/>
</dbReference>
<dbReference type="InterPro" id="IPR035706">
    <property type="entry name" value="AAA_9"/>
</dbReference>
<dbReference type="Proteomes" id="UP001217089">
    <property type="component" value="Unassembled WGS sequence"/>
</dbReference>
<reference evidence="2 3" key="1">
    <citation type="submission" date="2022-12" db="EMBL/GenBank/DDBJ databases">
        <title>Chromosome-level genome of Tegillarca granosa.</title>
        <authorList>
            <person name="Kim J."/>
        </authorList>
    </citation>
    <scope>NUCLEOTIDE SEQUENCE [LARGE SCALE GENOMIC DNA]</scope>
    <source>
        <strain evidence="2">Teg-2019</strain>
        <tissue evidence="2">Adductor muscle</tissue>
    </source>
</reference>
<organism evidence="2 3">
    <name type="scientific">Tegillarca granosa</name>
    <name type="common">Malaysian cockle</name>
    <name type="synonym">Anadara granosa</name>
    <dbReference type="NCBI Taxonomy" id="220873"/>
    <lineage>
        <taxon>Eukaryota</taxon>
        <taxon>Metazoa</taxon>
        <taxon>Spiralia</taxon>
        <taxon>Lophotrochozoa</taxon>
        <taxon>Mollusca</taxon>
        <taxon>Bivalvia</taxon>
        <taxon>Autobranchia</taxon>
        <taxon>Pteriomorphia</taxon>
        <taxon>Arcoida</taxon>
        <taxon>Arcoidea</taxon>
        <taxon>Arcidae</taxon>
        <taxon>Tegillarca</taxon>
    </lineage>
</organism>
<protein>
    <recommendedName>
        <fullName evidence="1">Dynein heavy chain ATP-binding dynein motor region domain-containing protein</fullName>
    </recommendedName>
</protein>